<comment type="caution">
    <text evidence="2">The sequence shown here is derived from an EMBL/GenBank/DDBJ whole genome shotgun (WGS) entry which is preliminary data.</text>
</comment>
<dbReference type="RefSeq" id="XP_064681763.1">
    <property type="nucleotide sequence ID" value="XM_064822077.1"/>
</dbReference>
<feature type="region of interest" description="Disordered" evidence="1">
    <location>
        <begin position="106"/>
        <end position="125"/>
    </location>
</feature>
<sequence>MSSGQEEDSLINDELFHLYIEYQLCKIKNTPSLWNADDTEKYALISILTQCQKINGNTLRSVMKDIFENSVAKYADSSSSTMIVHHSTPHMNSSKNRIPQVIVNTTEDDDDDDETDSEASKEATTSLGCNRTRIIDRMYIDLDNAAVSKRNILPSNTPRRGRSLTPSKLEPKEKKQKHKGKAVVNPIVHSLLTDSKIAEMEQMASQAGRTKALLRKRIYAINDSVSMNVSSKIPATFSVLNYGNCPGTTMKNMYRCQENFIVYRFGKLVERLHQECSEREARDKAKEYYKELQHELKRQNKTYSMVPWSHFAYSCKKSVQYANEFGIYCLFIPEILTPTMLKRTPFEDLRALLLYMDESCSIFRNIVQVDCEGNIIAPHRQKSSQGLMTNKADISGSVLQH</sequence>
<proteinExistence type="predicted"/>
<keyword evidence="3" id="KW-1185">Reference proteome</keyword>
<accession>A0AAN7DDS3</accession>
<dbReference type="AlphaFoldDB" id="A0AAN7DDS3"/>
<name>A0AAN7DDS3_9FUNG</name>
<protein>
    <submittedName>
        <fullName evidence="2">Uncharacterized protein</fullName>
    </submittedName>
</protein>
<dbReference type="EMBL" id="JASEJX010000015">
    <property type="protein sequence ID" value="KAK4515097.1"/>
    <property type="molecule type" value="Genomic_DNA"/>
</dbReference>
<evidence type="ECO:0000313" key="2">
    <source>
        <dbReference type="EMBL" id="KAK4515097.1"/>
    </source>
</evidence>
<reference evidence="2 3" key="1">
    <citation type="submission" date="2022-11" db="EMBL/GenBank/DDBJ databases">
        <title>Mucor velutinosus strain NIH1002 WGS.</title>
        <authorList>
            <person name="Subramanian P."/>
            <person name="Mullikin J.C."/>
            <person name="Segre J.A."/>
            <person name="Zelazny A.M."/>
        </authorList>
    </citation>
    <scope>NUCLEOTIDE SEQUENCE [LARGE SCALE GENOMIC DNA]</scope>
    <source>
        <strain evidence="2 3">NIH1002</strain>
    </source>
</reference>
<evidence type="ECO:0000313" key="3">
    <source>
        <dbReference type="Proteomes" id="UP001304243"/>
    </source>
</evidence>
<dbReference type="Proteomes" id="UP001304243">
    <property type="component" value="Unassembled WGS sequence"/>
</dbReference>
<feature type="compositionally biased region" description="Acidic residues" evidence="1">
    <location>
        <begin position="106"/>
        <end position="117"/>
    </location>
</feature>
<gene>
    <name evidence="2" type="ORF">ATC70_002707</name>
</gene>
<evidence type="ECO:0000256" key="1">
    <source>
        <dbReference type="SAM" id="MobiDB-lite"/>
    </source>
</evidence>
<feature type="region of interest" description="Disordered" evidence="1">
    <location>
        <begin position="151"/>
        <end position="180"/>
    </location>
</feature>
<organism evidence="2 3">
    <name type="scientific">Mucor velutinosus</name>
    <dbReference type="NCBI Taxonomy" id="708070"/>
    <lineage>
        <taxon>Eukaryota</taxon>
        <taxon>Fungi</taxon>
        <taxon>Fungi incertae sedis</taxon>
        <taxon>Mucoromycota</taxon>
        <taxon>Mucoromycotina</taxon>
        <taxon>Mucoromycetes</taxon>
        <taxon>Mucorales</taxon>
        <taxon>Mucorineae</taxon>
        <taxon>Mucoraceae</taxon>
        <taxon>Mucor</taxon>
    </lineage>
</organism>
<dbReference type="GeneID" id="89946409"/>